<name>A0A8H5MH82_9AGAR</name>
<dbReference type="AlphaFoldDB" id="A0A8H5MH82"/>
<evidence type="ECO:0000259" key="4">
    <source>
        <dbReference type="Pfam" id="PF24564"/>
    </source>
</evidence>
<evidence type="ECO:0000259" key="3">
    <source>
        <dbReference type="Pfam" id="PF00350"/>
    </source>
</evidence>
<feature type="domain" description="DUF7605" evidence="4">
    <location>
        <begin position="894"/>
        <end position="1053"/>
    </location>
</feature>
<dbReference type="InterPro" id="IPR056024">
    <property type="entry name" value="DUF7605"/>
</dbReference>
<feature type="compositionally biased region" description="Acidic residues" evidence="2">
    <location>
        <begin position="595"/>
        <end position="615"/>
    </location>
</feature>
<dbReference type="Pfam" id="PF00350">
    <property type="entry name" value="Dynamin_N"/>
    <property type="match status" value="1"/>
</dbReference>
<keyword evidence="1" id="KW-0175">Coiled coil</keyword>
<evidence type="ECO:0000256" key="2">
    <source>
        <dbReference type="SAM" id="MobiDB-lite"/>
    </source>
</evidence>
<evidence type="ECO:0000313" key="6">
    <source>
        <dbReference type="Proteomes" id="UP000518752"/>
    </source>
</evidence>
<comment type="caution">
    <text evidence="5">The sequence shown here is derived from an EMBL/GenBank/DDBJ whole genome shotgun (WGS) entry which is preliminary data.</text>
</comment>
<gene>
    <name evidence="5" type="ORF">D9757_000094</name>
</gene>
<feature type="coiled-coil region" evidence="1">
    <location>
        <begin position="645"/>
        <end position="679"/>
    </location>
</feature>
<dbReference type="OrthoDB" id="3598281at2759"/>
<dbReference type="Pfam" id="PF24564">
    <property type="entry name" value="DUF7605"/>
    <property type="match status" value="1"/>
</dbReference>
<dbReference type="InterPro" id="IPR027417">
    <property type="entry name" value="P-loop_NTPase"/>
</dbReference>
<evidence type="ECO:0000256" key="1">
    <source>
        <dbReference type="SAM" id="Coils"/>
    </source>
</evidence>
<feature type="region of interest" description="Disordered" evidence="2">
    <location>
        <begin position="302"/>
        <end position="324"/>
    </location>
</feature>
<dbReference type="Gene3D" id="3.40.50.300">
    <property type="entry name" value="P-loop containing nucleotide triphosphate hydrolases"/>
    <property type="match status" value="1"/>
</dbReference>
<feature type="compositionally biased region" description="Basic and acidic residues" evidence="2">
    <location>
        <begin position="560"/>
        <end position="574"/>
    </location>
</feature>
<feature type="domain" description="Dynamin N-terminal" evidence="3">
    <location>
        <begin position="149"/>
        <end position="414"/>
    </location>
</feature>
<dbReference type="InterPro" id="IPR045063">
    <property type="entry name" value="Dynamin_N"/>
</dbReference>
<dbReference type="PANTHER" id="PTHR36681:SF3">
    <property type="entry name" value="NUCLEAR GTPASE, GERMINAL CENTER-ASSOCIATED, TANDEM DUPLICATE 3"/>
    <property type="match status" value="1"/>
</dbReference>
<dbReference type="SUPFAM" id="SSF52540">
    <property type="entry name" value="P-loop containing nucleoside triphosphate hydrolases"/>
    <property type="match status" value="1"/>
</dbReference>
<keyword evidence="6" id="KW-1185">Reference proteome</keyword>
<evidence type="ECO:0008006" key="7">
    <source>
        <dbReference type="Google" id="ProtNLM"/>
    </source>
</evidence>
<dbReference type="EMBL" id="JAACJN010000001">
    <property type="protein sequence ID" value="KAF5393772.1"/>
    <property type="molecule type" value="Genomic_DNA"/>
</dbReference>
<protein>
    <recommendedName>
        <fullName evidence="7">Nuclear GTPase SLIP-GC</fullName>
    </recommendedName>
</protein>
<feature type="compositionally biased region" description="Low complexity" evidence="2">
    <location>
        <begin position="29"/>
        <end position="41"/>
    </location>
</feature>
<feature type="region of interest" description="Disordered" evidence="2">
    <location>
        <begin position="1"/>
        <end position="47"/>
    </location>
</feature>
<accession>A0A8H5MH82</accession>
<feature type="compositionally biased region" description="Acidic residues" evidence="2">
    <location>
        <begin position="575"/>
        <end position="585"/>
    </location>
</feature>
<dbReference type="PANTHER" id="PTHR36681">
    <property type="entry name" value="NUCLEAR GTPASE, GERMINAL CENTER-ASSOCIATED, TANDEM DUPLICATE 3"/>
    <property type="match status" value="1"/>
</dbReference>
<evidence type="ECO:0000313" key="5">
    <source>
        <dbReference type="EMBL" id="KAF5393772.1"/>
    </source>
</evidence>
<proteinExistence type="predicted"/>
<reference evidence="5 6" key="1">
    <citation type="journal article" date="2020" name="ISME J.">
        <title>Uncovering the hidden diversity of litter-decomposition mechanisms in mushroom-forming fungi.</title>
        <authorList>
            <person name="Floudas D."/>
            <person name="Bentzer J."/>
            <person name="Ahren D."/>
            <person name="Johansson T."/>
            <person name="Persson P."/>
            <person name="Tunlid A."/>
        </authorList>
    </citation>
    <scope>NUCLEOTIDE SEQUENCE [LARGE SCALE GENOMIC DNA]</scope>
    <source>
        <strain evidence="5 6">CBS 406.79</strain>
    </source>
</reference>
<organism evidence="5 6">
    <name type="scientific">Collybiopsis confluens</name>
    <dbReference type="NCBI Taxonomy" id="2823264"/>
    <lineage>
        <taxon>Eukaryota</taxon>
        <taxon>Fungi</taxon>
        <taxon>Dikarya</taxon>
        <taxon>Basidiomycota</taxon>
        <taxon>Agaricomycotina</taxon>
        <taxon>Agaricomycetes</taxon>
        <taxon>Agaricomycetidae</taxon>
        <taxon>Agaricales</taxon>
        <taxon>Marasmiineae</taxon>
        <taxon>Omphalotaceae</taxon>
        <taxon>Collybiopsis</taxon>
    </lineage>
</organism>
<dbReference type="Proteomes" id="UP000518752">
    <property type="component" value="Unassembled WGS sequence"/>
</dbReference>
<feature type="region of interest" description="Disordered" evidence="2">
    <location>
        <begin position="543"/>
        <end position="630"/>
    </location>
</feature>
<sequence>MNHKENFGMNPSIVKPEPFEAKIPPAPLSISSSSSNTTSSNVRVKPEPSLNDLLDQAFSTPAFQGTSSRNARNTQDKSVISAAAKKYTVYHSATELPYSTETALKEGLAMVQHMKTYLNDLNLGSKLRQEVWKNNILNLEAHTTPKTLIAVCGATGAGKSSILNALLDDNIVPTSGMRACTAVVTEIAHHANATIDADVSFLSGAEWRQELSVLQHDLQEEDGSLKRTSDLKSDAGVAWQKVSFLSFSLGLGGFDQTAGSRCLSNSVSRETGIASVLGTIKHISARDSRVFSEEIAKYIDSKDQSRGKKDKKKKDSGDSEKSLMDKVREAAGTSKKKYKKDLNTPAFWPLIRQVNVRCPAECLSSGCVLVDLPGVADANAARNSIAKDYMKKAQCIWVLAPITRAVDDKAARELLGDAFKLQLMSKLQISFSPANDFKPLYNGNYDDHTITFIASKTDDISCSEVIRALQLEDDPELEVIEEELEKITDDIKESDCKRKESDKVAKGIERELKTLRAIQKEHRDHIEALKNGEDFTPVLTATAASGQLNERKRKNHRKGKQGDPKRRRSSADPDKDSDEDLDEYNSDCNSSDSSSENDSEDDSDKDSSDSSDDEDGSHTAIAHDSDFEVEALIEEVTEEAIQSKLDKTHADISEARSRLSDARKEKKTAIDRIANLKKSLAKFSRDVLKEDFRTGLKELDDEVAEKKDPDNFDPTVQLRGNRDYVRLINQVKGDGEPTCFSDKASTGIPGLQAWCHKLTVSSRTRAVKNFFELLKTFATSISLFVSGIGGVTLEDRRSLQDKWASQFDDNDNGAALHEDPFTAFMEGVIGYDDLIAIPKKEPKFDKTGEFAGITPRLNKEFANLIDGCVDQMKAKFKDGLEDKCRIGASESASSAVELSDSFAASMYWSSYRATLRRHGEWRRNLNVELLAPFTKNIASSWGKTFEADLFRSFEEVVQTAVRRLTEDMAESAAPGLKERVKMQGDLCLEESDVALKQAVAVVRDTVNTEQKEVSRSLATHVQNNLVDGYELAMEERGTGSVARQKLVFRTFLSERKDDVFDEGADVLMGRLDDLCSSVGEALLIPFKELAKKIEVNLAVLWENVHDDPKEAVGRRGMLGAITEILSQTQLWLVAASNNSKSVSATEDLQDADMEMA</sequence>